<keyword evidence="3" id="KW-1185">Reference proteome</keyword>
<dbReference type="AlphaFoldDB" id="A0A0C3RPC8"/>
<feature type="compositionally biased region" description="Polar residues" evidence="1">
    <location>
        <begin position="63"/>
        <end position="74"/>
    </location>
</feature>
<dbReference type="HOGENOM" id="CLU_2004745_0_0_1"/>
<sequence>MPGHEVQGHTGSSYDDAEGEARAWPHNERSYTGLSVDRETAHGELDESRDVDGGCNEDVNDKTLATVSDSSRNVDASGDPENECGGTKDADDADDITSDNKHNFGGKRRDDGDKLGGEGDDNDS</sequence>
<gene>
    <name evidence="2" type="ORF">PHLGIDRAFT_123481</name>
</gene>
<proteinExistence type="predicted"/>
<evidence type="ECO:0000256" key="1">
    <source>
        <dbReference type="SAM" id="MobiDB-lite"/>
    </source>
</evidence>
<evidence type="ECO:0000313" key="3">
    <source>
        <dbReference type="Proteomes" id="UP000053257"/>
    </source>
</evidence>
<evidence type="ECO:0000313" key="2">
    <source>
        <dbReference type="EMBL" id="KIP01291.1"/>
    </source>
</evidence>
<feature type="region of interest" description="Disordered" evidence="1">
    <location>
        <begin position="1"/>
        <end position="124"/>
    </location>
</feature>
<organism evidence="2 3">
    <name type="scientific">Phlebiopsis gigantea (strain 11061_1 CR5-6)</name>
    <name type="common">White-rot fungus</name>
    <name type="synonym">Peniophora gigantea</name>
    <dbReference type="NCBI Taxonomy" id="745531"/>
    <lineage>
        <taxon>Eukaryota</taxon>
        <taxon>Fungi</taxon>
        <taxon>Dikarya</taxon>
        <taxon>Basidiomycota</taxon>
        <taxon>Agaricomycotina</taxon>
        <taxon>Agaricomycetes</taxon>
        <taxon>Polyporales</taxon>
        <taxon>Phanerochaetaceae</taxon>
        <taxon>Phlebiopsis</taxon>
    </lineage>
</organism>
<dbReference type="EMBL" id="KN840832">
    <property type="protein sequence ID" value="KIP01291.1"/>
    <property type="molecule type" value="Genomic_DNA"/>
</dbReference>
<name>A0A0C3RPC8_PHLG1</name>
<feature type="compositionally biased region" description="Basic and acidic residues" evidence="1">
    <location>
        <begin position="98"/>
        <end position="117"/>
    </location>
</feature>
<dbReference type="Proteomes" id="UP000053257">
    <property type="component" value="Unassembled WGS sequence"/>
</dbReference>
<protein>
    <submittedName>
        <fullName evidence="2">Uncharacterized protein</fullName>
    </submittedName>
</protein>
<feature type="compositionally biased region" description="Basic and acidic residues" evidence="1">
    <location>
        <begin position="19"/>
        <end position="29"/>
    </location>
</feature>
<accession>A0A0C3RPC8</accession>
<reference evidence="2 3" key="1">
    <citation type="journal article" date="2014" name="PLoS Genet.">
        <title>Analysis of the Phlebiopsis gigantea genome, transcriptome and secretome provides insight into its pioneer colonization strategies of wood.</title>
        <authorList>
            <person name="Hori C."/>
            <person name="Ishida T."/>
            <person name="Igarashi K."/>
            <person name="Samejima M."/>
            <person name="Suzuki H."/>
            <person name="Master E."/>
            <person name="Ferreira P."/>
            <person name="Ruiz-Duenas F.J."/>
            <person name="Held B."/>
            <person name="Canessa P."/>
            <person name="Larrondo L.F."/>
            <person name="Schmoll M."/>
            <person name="Druzhinina I.S."/>
            <person name="Kubicek C.P."/>
            <person name="Gaskell J.A."/>
            <person name="Kersten P."/>
            <person name="St John F."/>
            <person name="Glasner J."/>
            <person name="Sabat G."/>
            <person name="Splinter BonDurant S."/>
            <person name="Syed K."/>
            <person name="Yadav J."/>
            <person name="Mgbeahuruike A.C."/>
            <person name="Kovalchuk A."/>
            <person name="Asiegbu F.O."/>
            <person name="Lackner G."/>
            <person name="Hoffmeister D."/>
            <person name="Rencoret J."/>
            <person name="Gutierrez A."/>
            <person name="Sun H."/>
            <person name="Lindquist E."/>
            <person name="Barry K."/>
            <person name="Riley R."/>
            <person name="Grigoriev I.V."/>
            <person name="Henrissat B."/>
            <person name="Kues U."/>
            <person name="Berka R.M."/>
            <person name="Martinez A.T."/>
            <person name="Covert S.F."/>
            <person name="Blanchette R.A."/>
            <person name="Cullen D."/>
        </authorList>
    </citation>
    <scope>NUCLEOTIDE SEQUENCE [LARGE SCALE GENOMIC DNA]</scope>
    <source>
        <strain evidence="2 3">11061_1 CR5-6</strain>
    </source>
</reference>
<feature type="compositionally biased region" description="Basic and acidic residues" evidence="1">
    <location>
        <begin position="36"/>
        <end position="52"/>
    </location>
</feature>